<feature type="region of interest" description="Disordered" evidence="1">
    <location>
        <begin position="1"/>
        <end position="26"/>
    </location>
</feature>
<accession>A0A512BZ37</accession>
<evidence type="ECO:0000256" key="1">
    <source>
        <dbReference type="SAM" id="MobiDB-lite"/>
    </source>
</evidence>
<proteinExistence type="predicted"/>
<dbReference type="RefSeq" id="WP_170285073.1">
    <property type="nucleotide sequence ID" value="NZ_BJYU01000095.1"/>
</dbReference>
<keyword evidence="3" id="KW-1185">Reference proteome</keyword>
<evidence type="ECO:0000313" key="3">
    <source>
        <dbReference type="Proteomes" id="UP000321085"/>
    </source>
</evidence>
<evidence type="ECO:0000313" key="2">
    <source>
        <dbReference type="EMBL" id="GEO17223.1"/>
    </source>
</evidence>
<gene>
    <name evidence="2" type="ORF">MAE02_49190</name>
</gene>
<comment type="caution">
    <text evidence="2">The sequence shown here is derived from an EMBL/GenBank/DDBJ whole genome shotgun (WGS) entry which is preliminary data.</text>
</comment>
<name>A0A512BZ37_9HYPH</name>
<reference evidence="2 3" key="1">
    <citation type="submission" date="2019-07" db="EMBL/GenBank/DDBJ databases">
        <title>Whole genome shotgun sequence of Microvirga aerophila NBRC 106136.</title>
        <authorList>
            <person name="Hosoyama A."/>
            <person name="Uohara A."/>
            <person name="Ohji S."/>
            <person name="Ichikawa N."/>
        </authorList>
    </citation>
    <scope>NUCLEOTIDE SEQUENCE [LARGE SCALE GENOMIC DNA]</scope>
    <source>
        <strain evidence="2 3">NBRC 106136</strain>
    </source>
</reference>
<organism evidence="2 3">
    <name type="scientific">Microvirga aerophila</name>
    <dbReference type="NCBI Taxonomy" id="670291"/>
    <lineage>
        <taxon>Bacteria</taxon>
        <taxon>Pseudomonadati</taxon>
        <taxon>Pseudomonadota</taxon>
        <taxon>Alphaproteobacteria</taxon>
        <taxon>Hyphomicrobiales</taxon>
        <taxon>Methylobacteriaceae</taxon>
        <taxon>Microvirga</taxon>
    </lineage>
</organism>
<dbReference type="AlphaFoldDB" id="A0A512BZ37"/>
<protein>
    <submittedName>
        <fullName evidence="2">Uncharacterized protein</fullName>
    </submittedName>
</protein>
<dbReference type="Proteomes" id="UP000321085">
    <property type="component" value="Unassembled WGS sequence"/>
</dbReference>
<sequence length="47" mass="5012">MHGGAKGSGVPKGQANGNYRHGGFTGKAIQERRSILDFIRRAKDALS</sequence>
<dbReference type="EMBL" id="BJYU01000095">
    <property type="protein sequence ID" value="GEO17223.1"/>
    <property type="molecule type" value="Genomic_DNA"/>
</dbReference>